<dbReference type="GeneID" id="6083116"/>
<sequence length="129" mass="14435">MFYSLSHNTKQQAARDPKGSSAMSSGACRTFLVESYMRETPERALYKLKQPALKPDISHVFHDSKFSEMGYSGSRICFLSKYSSDMFDDSKISHPGSALMTALLTEYSNCNDSQFSPSKLVLQLLKATK</sequence>
<dbReference type="EMBL" id="DS547135">
    <property type="protein sequence ID" value="EDR01882.1"/>
    <property type="molecule type" value="Genomic_DNA"/>
</dbReference>
<dbReference type="OrthoDB" id="3111916at2759"/>
<reference evidence="2 3" key="1">
    <citation type="journal article" date="2008" name="Nature">
        <title>The genome of Laccaria bicolor provides insights into mycorrhizal symbiosis.</title>
        <authorList>
            <person name="Martin F."/>
            <person name="Aerts A."/>
            <person name="Ahren D."/>
            <person name="Brun A."/>
            <person name="Danchin E.G.J."/>
            <person name="Duchaussoy F."/>
            <person name="Gibon J."/>
            <person name="Kohler A."/>
            <person name="Lindquist E."/>
            <person name="Pereda V."/>
            <person name="Salamov A."/>
            <person name="Shapiro H.J."/>
            <person name="Wuyts J."/>
            <person name="Blaudez D."/>
            <person name="Buee M."/>
            <person name="Brokstein P."/>
            <person name="Canbaeck B."/>
            <person name="Cohen D."/>
            <person name="Courty P.E."/>
            <person name="Coutinho P.M."/>
            <person name="Delaruelle C."/>
            <person name="Detter J.C."/>
            <person name="Deveau A."/>
            <person name="DiFazio S."/>
            <person name="Duplessis S."/>
            <person name="Fraissinet-Tachet L."/>
            <person name="Lucic E."/>
            <person name="Frey-Klett P."/>
            <person name="Fourrey C."/>
            <person name="Feussner I."/>
            <person name="Gay G."/>
            <person name="Grimwood J."/>
            <person name="Hoegger P.J."/>
            <person name="Jain P."/>
            <person name="Kilaru S."/>
            <person name="Labbe J."/>
            <person name="Lin Y.C."/>
            <person name="Legue V."/>
            <person name="Le Tacon F."/>
            <person name="Marmeisse R."/>
            <person name="Melayah D."/>
            <person name="Montanini B."/>
            <person name="Muratet M."/>
            <person name="Nehls U."/>
            <person name="Niculita-Hirzel H."/>
            <person name="Oudot-Le Secq M.P."/>
            <person name="Peter M."/>
            <person name="Quesneville H."/>
            <person name="Rajashekar B."/>
            <person name="Reich M."/>
            <person name="Rouhier N."/>
            <person name="Schmutz J."/>
            <person name="Yin T."/>
            <person name="Chalot M."/>
            <person name="Henrissat B."/>
            <person name="Kuees U."/>
            <person name="Lucas S."/>
            <person name="Van de Peer Y."/>
            <person name="Podila G.K."/>
            <person name="Polle A."/>
            <person name="Pukkila P.J."/>
            <person name="Richardson P.M."/>
            <person name="Rouze P."/>
            <person name="Sanders I.R."/>
            <person name="Stajich J.E."/>
            <person name="Tunlid A."/>
            <person name="Tuskan G."/>
            <person name="Grigoriev I.V."/>
        </authorList>
    </citation>
    <scope>NUCLEOTIDE SEQUENCE [LARGE SCALE GENOMIC DNA]</scope>
    <source>
        <strain evidence="3">S238N-H82 / ATCC MYA-4686</strain>
    </source>
</reference>
<organism evidence="3">
    <name type="scientific">Laccaria bicolor (strain S238N-H82 / ATCC MYA-4686)</name>
    <name type="common">Bicoloured deceiver</name>
    <name type="synonym">Laccaria laccata var. bicolor</name>
    <dbReference type="NCBI Taxonomy" id="486041"/>
    <lineage>
        <taxon>Eukaryota</taxon>
        <taxon>Fungi</taxon>
        <taxon>Dikarya</taxon>
        <taxon>Basidiomycota</taxon>
        <taxon>Agaricomycotina</taxon>
        <taxon>Agaricomycetes</taxon>
        <taxon>Agaricomycetidae</taxon>
        <taxon>Agaricales</taxon>
        <taxon>Agaricineae</taxon>
        <taxon>Hydnangiaceae</taxon>
        <taxon>Laccaria</taxon>
    </lineage>
</organism>
<dbReference type="HOGENOM" id="CLU_1949197_0_0_1"/>
<feature type="compositionally biased region" description="Polar residues" evidence="1">
    <location>
        <begin position="1"/>
        <end position="12"/>
    </location>
</feature>
<dbReference type="InParanoid" id="B0DU40"/>
<dbReference type="Proteomes" id="UP000001194">
    <property type="component" value="Unassembled WGS sequence"/>
</dbReference>
<dbReference type="KEGG" id="lbc:LACBIDRAFT_332864"/>
<evidence type="ECO:0000256" key="1">
    <source>
        <dbReference type="SAM" id="MobiDB-lite"/>
    </source>
</evidence>
<accession>B0DU40</accession>
<proteinExistence type="predicted"/>
<evidence type="ECO:0000313" key="2">
    <source>
        <dbReference type="EMBL" id="EDR01882.1"/>
    </source>
</evidence>
<protein>
    <submittedName>
        <fullName evidence="2">Predicted protein</fullName>
    </submittedName>
</protein>
<gene>
    <name evidence="2" type="ORF">LACBIDRAFT_332864</name>
</gene>
<feature type="region of interest" description="Disordered" evidence="1">
    <location>
        <begin position="1"/>
        <end position="24"/>
    </location>
</feature>
<keyword evidence="3" id="KW-1185">Reference proteome</keyword>
<name>B0DU40_LACBS</name>
<dbReference type="RefSeq" id="XP_001887492.1">
    <property type="nucleotide sequence ID" value="XM_001887457.1"/>
</dbReference>
<evidence type="ECO:0000313" key="3">
    <source>
        <dbReference type="Proteomes" id="UP000001194"/>
    </source>
</evidence>
<dbReference type="AlphaFoldDB" id="B0DU40"/>